<dbReference type="InterPro" id="IPR015422">
    <property type="entry name" value="PyrdxlP-dep_Trfase_small"/>
</dbReference>
<dbReference type="GO" id="GO:1901605">
    <property type="term" value="P:alpha-amino acid metabolic process"/>
    <property type="evidence" value="ECO:0007669"/>
    <property type="project" value="TreeGrafter"/>
</dbReference>
<dbReference type="FunFam" id="3.40.640.10:FF:000053">
    <property type="entry name" value="Aminotransferase, class I"/>
    <property type="match status" value="1"/>
</dbReference>
<dbReference type="InterPro" id="IPR050859">
    <property type="entry name" value="Class-I_PLP-dep_aminotransf"/>
</dbReference>
<evidence type="ECO:0000256" key="4">
    <source>
        <dbReference type="ARBA" id="ARBA00022576"/>
    </source>
</evidence>
<dbReference type="CDD" id="cd00609">
    <property type="entry name" value="AAT_like"/>
    <property type="match status" value="1"/>
</dbReference>
<protein>
    <submittedName>
        <fullName evidence="8">DNA-binding transcriptional MocR family regulator</fullName>
    </submittedName>
</protein>
<dbReference type="Proteomes" id="UP000569951">
    <property type="component" value="Unassembled WGS sequence"/>
</dbReference>
<dbReference type="EMBL" id="JACHHG010000002">
    <property type="protein sequence ID" value="MBB6097287.1"/>
    <property type="molecule type" value="Genomic_DNA"/>
</dbReference>
<comment type="cofactor">
    <cofactor evidence="1">
        <name>pyridoxal 5'-phosphate</name>
        <dbReference type="ChEBI" id="CHEBI:597326"/>
    </cofactor>
</comment>
<dbReference type="RefSeq" id="WP_221276876.1">
    <property type="nucleotide sequence ID" value="NZ_JACHHG010000002.1"/>
</dbReference>
<keyword evidence="8" id="KW-0238">DNA-binding</keyword>
<comment type="similarity">
    <text evidence="2">Belongs to the class-I pyridoxal-phosphate-dependent aminotransferase family.</text>
</comment>
<keyword evidence="4" id="KW-0032">Aminotransferase</keyword>
<dbReference type="AlphaFoldDB" id="A0A841HV83"/>
<dbReference type="PANTHER" id="PTHR42790">
    <property type="entry name" value="AMINOTRANSFERASE"/>
    <property type="match status" value="1"/>
</dbReference>
<accession>A0A841HV83</accession>
<gene>
    <name evidence="8" type="ORF">HNR42_000701</name>
</gene>
<name>A0A841HV83_9DEIO</name>
<proteinExistence type="inferred from homology"/>
<comment type="caution">
    <text evidence="8">The sequence shown here is derived from an EMBL/GenBank/DDBJ whole genome shotgun (WGS) entry which is preliminary data.</text>
</comment>
<evidence type="ECO:0000256" key="1">
    <source>
        <dbReference type="ARBA" id="ARBA00001933"/>
    </source>
</evidence>
<evidence type="ECO:0000256" key="5">
    <source>
        <dbReference type="ARBA" id="ARBA00022679"/>
    </source>
</evidence>
<dbReference type="GO" id="GO:0003677">
    <property type="term" value="F:DNA binding"/>
    <property type="evidence" value="ECO:0007669"/>
    <property type="project" value="UniProtKB-KW"/>
</dbReference>
<dbReference type="InterPro" id="IPR015421">
    <property type="entry name" value="PyrdxlP-dep_Trfase_major"/>
</dbReference>
<dbReference type="InterPro" id="IPR004839">
    <property type="entry name" value="Aminotransferase_I/II_large"/>
</dbReference>
<dbReference type="PANTHER" id="PTHR42790:SF19">
    <property type="entry name" value="KYNURENINE_ALPHA-AMINOADIPATE AMINOTRANSFERASE, MITOCHONDRIAL"/>
    <property type="match status" value="1"/>
</dbReference>
<keyword evidence="5" id="KW-0808">Transferase</keyword>
<evidence type="ECO:0000256" key="2">
    <source>
        <dbReference type="ARBA" id="ARBA00007441"/>
    </source>
</evidence>
<evidence type="ECO:0000256" key="6">
    <source>
        <dbReference type="ARBA" id="ARBA00022898"/>
    </source>
</evidence>
<evidence type="ECO:0000313" key="8">
    <source>
        <dbReference type="EMBL" id="MBB6097287.1"/>
    </source>
</evidence>
<feature type="domain" description="Aminotransferase class I/classII large" evidence="7">
    <location>
        <begin position="59"/>
        <end position="391"/>
    </location>
</feature>
<organism evidence="8 9">
    <name type="scientific">Deinobacterium chartae</name>
    <dbReference type="NCBI Taxonomy" id="521158"/>
    <lineage>
        <taxon>Bacteria</taxon>
        <taxon>Thermotogati</taxon>
        <taxon>Deinococcota</taxon>
        <taxon>Deinococci</taxon>
        <taxon>Deinococcales</taxon>
        <taxon>Deinococcaceae</taxon>
        <taxon>Deinobacterium</taxon>
    </lineage>
</organism>
<evidence type="ECO:0000259" key="7">
    <source>
        <dbReference type="Pfam" id="PF00155"/>
    </source>
</evidence>
<keyword evidence="9" id="KW-1185">Reference proteome</keyword>
<dbReference type="SUPFAM" id="SSF53383">
    <property type="entry name" value="PLP-dependent transferases"/>
    <property type="match status" value="1"/>
</dbReference>
<reference evidence="8 9" key="1">
    <citation type="submission" date="2020-08" db="EMBL/GenBank/DDBJ databases">
        <title>Genomic Encyclopedia of Type Strains, Phase IV (KMG-IV): sequencing the most valuable type-strain genomes for metagenomic binning, comparative biology and taxonomic classification.</title>
        <authorList>
            <person name="Goeker M."/>
        </authorList>
    </citation>
    <scope>NUCLEOTIDE SEQUENCE [LARGE SCALE GENOMIC DNA]</scope>
    <source>
        <strain evidence="8 9">DSM 21458</strain>
    </source>
</reference>
<evidence type="ECO:0000313" key="9">
    <source>
        <dbReference type="Proteomes" id="UP000569951"/>
    </source>
</evidence>
<dbReference type="Gene3D" id="3.90.1150.10">
    <property type="entry name" value="Aspartate Aminotransferase, domain 1"/>
    <property type="match status" value="1"/>
</dbReference>
<sequence length="396" mass="43392">MFEDRLAQRMQGVQTSPVRELLKLAQRPDIISFAGGLPDPELIDTEGLAEATAYATGEQARHAWQYGTTEGFMPLREQIVRLMATRGASVTPAELLVTTGSQQGIDLIGRVMLDPGDVVVVERPTYLAALQVFGLYQARVEGIEGDAEGMRTDLLEAFLERERPKMIYLITNFSNPTGATLSLERRRHLLELAARHGVMVIEDDPYGELVFDAQASLPPLWALADEVPGAKPWTVYLSSLSKIVAPGLRVAWMALPEWLYGKVTIAKQATDLHTSTLSQATAAHYLASDRLHARLPHMRATYREKAGVLMSALRSRLGGAITFEEPRGGMFVWARFAGGVDASVLAPRAIASGVMFLPGHSFFAGEPDHARVRLSYSLPDRAGIEEGVRRLASVMD</sequence>
<dbReference type="Gene3D" id="3.40.640.10">
    <property type="entry name" value="Type I PLP-dependent aspartate aminotransferase-like (Major domain)"/>
    <property type="match status" value="1"/>
</dbReference>
<evidence type="ECO:0000256" key="3">
    <source>
        <dbReference type="ARBA" id="ARBA00011738"/>
    </source>
</evidence>
<dbReference type="GO" id="GO:0008483">
    <property type="term" value="F:transaminase activity"/>
    <property type="evidence" value="ECO:0007669"/>
    <property type="project" value="UniProtKB-KW"/>
</dbReference>
<comment type="subunit">
    <text evidence="3">Homodimer.</text>
</comment>
<keyword evidence="6" id="KW-0663">Pyridoxal phosphate</keyword>
<dbReference type="GO" id="GO:0030170">
    <property type="term" value="F:pyridoxal phosphate binding"/>
    <property type="evidence" value="ECO:0007669"/>
    <property type="project" value="InterPro"/>
</dbReference>
<dbReference type="InterPro" id="IPR015424">
    <property type="entry name" value="PyrdxlP-dep_Trfase"/>
</dbReference>
<dbReference type="Pfam" id="PF00155">
    <property type="entry name" value="Aminotran_1_2"/>
    <property type="match status" value="1"/>
</dbReference>